<evidence type="ECO:0000313" key="6">
    <source>
        <dbReference type="Ensembl" id="ENSANIP00000005041.1"/>
    </source>
</evidence>
<dbReference type="Pfam" id="PF05604">
    <property type="entry name" value="DUF776"/>
    <property type="match status" value="1"/>
</dbReference>
<dbReference type="Proteomes" id="UP000694541">
    <property type="component" value="Unplaced"/>
</dbReference>
<feature type="region of interest" description="Disordered" evidence="5">
    <location>
        <begin position="1"/>
        <end position="327"/>
    </location>
</feature>
<dbReference type="InterPro" id="IPR008494">
    <property type="entry name" value="DUF776"/>
</dbReference>
<evidence type="ECO:0000256" key="2">
    <source>
        <dbReference type="ARBA" id="ARBA00022553"/>
    </source>
</evidence>
<evidence type="ECO:0000256" key="1">
    <source>
        <dbReference type="ARBA" id="ARBA00015005"/>
    </source>
</evidence>
<dbReference type="AlphaFoldDB" id="A0A8B9RS39"/>
<keyword evidence="7" id="KW-1185">Reference proteome</keyword>
<evidence type="ECO:0000256" key="3">
    <source>
        <dbReference type="ARBA" id="ARBA00029721"/>
    </source>
</evidence>
<feature type="region of interest" description="Disordered" evidence="5">
    <location>
        <begin position="490"/>
        <end position="512"/>
    </location>
</feature>
<feature type="compositionally biased region" description="Basic residues" evidence="5">
    <location>
        <begin position="137"/>
        <end position="147"/>
    </location>
</feature>
<evidence type="ECO:0000256" key="5">
    <source>
        <dbReference type="SAM" id="MobiDB-lite"/>
    </source>
</evidence>
<reference evidence="6" key="2">
    <citation type="submission" date="2025-09" db="UniProtKB">
        <authorList>
            <consortium name="Ensembl"/>
        </authorList>
    </citation>
    <scope>IDENTIFICATION</scope>
</reference>
<protein>
    <recommendedName>
        <fullName evidence="1">Oxidative stress-responsive serine-rich protein 1</fullName>
    </recommendedName>
    <alternativeName>
        <fullName evidence="4">Oxidative stress-responsive protein 1</fullName>
    </alternativeName>
    <alternativeName>
        <fullName evidence="3">Peroxide-inducible transcript 1 protein</fullName>
    </alternativeName>
</protein>
<evidence type="ECO:0000256" key="4">
    <source>
        <dbReference type="ARBA" id="ARBA00031405"/>
    </source>
</evidence>
<sequence length="713" mass="76932">RRARKGIQGSPTFTAKAFSSRSSAPNGDTGNPWGSTRAGGRAAAAVPRPLADGCCPQPPSGRFTGFRSPPAREPPGPAAPDFPPTSPQPRGHPGPAAPGEPRRRRSVPTLGVREAQPAAGVTQHRRGFPQRPPPPRRDRRRLRRGTRRPPPAPAAEGREEGPAQGKAPRRPHSPRSPEGPGRTRRAGPGRSAPRRRDETRPPPTGSQRREGRGRRRSAHAPSAGRGEGGVRACAPPRGGDLTSCCAPRPPPSSTPPRPGREAAVSDTPGPGPLPPPRAPQRPRAAGGGRGLRGPSRRGGEERPRGSWRSRWGTRGGGGGGGGKRRPREVKRCAARGYGAFGQAGGAAAAAAWGLLGVWRGFPSPGRRGCHGGRSRRDEPAAAGAAPSCSWLCWRRPPRRPSRSRASWRVYSIWHSWLHTESPPMDLEAKDEEEESLQTAFKKLRVDAAGCIAALSVGDGTILRTPIRAAMDGAKQQTVCSKEAWHGCVRKPSRGSARVPRRRRSKSPVLHPPKFTYCNMKANNQLKHKTQADTSKGSISSDIFVTAEHGTKDRHDSHFEASDDRTEPLEAFTAEEPLEKSRGNCPVLSSSFETSLHSSQTSDFQSLSMLSNGRQCPCTDKNCQCKQWRTMEVYSFSGLRSVLSECEKAVLGVHAQSLQNRSPCGTASSGSPRSCSEQARAFVDDVTIEDLSGYMEYYLYIPKKMSHMAEMMYT</sequence>
<organism evidence="6 7">
    <name type="scientific">Accipiter nisus</name>
    <name type="common">Eurasian sparrowhawk</name>
    <dbReference type="NCBI Taxonomy" id="211598"/>
    <lineage>
        <taxon>Eukaryota</taxon>
        <taxon>Metazoa</taxon>
        <taxon>Chordata</taxon>
        <taxon>Craniata</taxon>
        <taxon>Vertebrata</taxon>
        <taxon>Euteleostomi</taxon>
        <taxon>Archelosauria</taxon>
        <taxon>Archosauria</taxon>
        <taxon>Dinosauria</taxon>
        <taxon>Saurischia</taxon>
        <taxon>Theropoda</taxon>
        <taxon>Coelurosauria</taxon>
        <taxon>Aves</taxon>
        <taxon>Neognathae</taxon>
        <taxon>Neoaves</taxon>
        <taxon>Telluraves</taxon>
        <taxon>Accipitrimorphae</taxon>
        <taxon>Accipitriformes</taxon>
        <taxon>Accipitridae</taxon>
        <taxon>Accipitrinae</taxon>
        <taxon>Accipiter</taxon>
    </lineage>
</organism>
<name>A0A8B9RS39_9AVES</name>
<dbReference type="GO" id="GO:0070301">
    <property type="term" value="P:cellular response to hydrogen peroxide"/>
    <property type="evidence" value="ECO:0007669"/>
    <property type="project" value="TreeGrafter"/>
</dbReference>
<feature type="compositionally biased region" description="Pro residues" evidence="5">
    <location>
        <begin position="269"/>
        <end position="279"/>
    </location>
</feature>
<proteinExistence type="predicted"/>
<keyword evidence="2" id="KW-0597">Phosphoprotein</keyword>
<dbReference type="Ensembl" id="ENSANIT00000005209.1">
    <property type="protein sequence ID" value="ENSANIP00000005041.1"/>
    <property type="gene ID" value="ENSANIG00000003463.1"/>
</dbReference>
<evidence type="ECO:0000313" key="7">
    <source>
        <dbReference type="Proteomes" id="UP000694541"/>
    </source>
</evidence>
<feature type="compositionally biased region" description="Pro residues" evidence="5">
    <location>
        <begin position="71"/>
        <end position="98"/>
    </location>
</feature>
<feature type="compositionally biased region" description="Polar residues" evidence="5">
    <location>
        <begin position="9"/>
        <end position="34"/>
    </location>
</feature>
<dbReference type="PANTHER" id="PTHR31383">
    <property type="entry name" value="OXIDATIVE STRESS-RESPONSE SERINE-RICH PROTEIN 1"/>
    <property type="match status" value="1"/>
</dbReference>
<reference evidence="6" key="1">
    <citation type="submission" date="2025-08" db="UniProtKB">
        <authorList>
            <consortium name="Ensembl"/>
        </authorList>
    </citation>
    <scope>IDENTIFICATION</scope>
</reference>
<accession>A0A8B9RS39</accession>
<dbReference type="PANTHER" id="PTHR31383:SF2">
    <property type="entry name" value="OXIDATIVE STRESS-RESPONSIVE SERINE-RICH PROTEIN 1"/>
    <property type="match status" value="1"/>
</dbReference>
<feature type="compositionally biased region" description="Basic residues" evidence="5">
    <location>
        <begin position="490"/>
        <end position="505"/>
    </location>
</feature>
<feature type="compositionally biased region" description="Pro residues" evidence="5">
    <location>
        <begin position="247"/>
        <end position="257"/>
    </location>
</feature>